<dbReference type="GO" id="GO:0051607">
    <property type="term" value="P:defense response to virus"/>
    <property type="evidence" value="ECO:0007669"/>
    <property type="project" value="UniProtKB-KW"/>
</dbReference>
<comment type="cofactor">
    <cofactor evidence="9">
        <name>iron-sulfur cluster</name>
        <dbReference type="ChEBI" id="CHEBI:30408"/>
    </cofactor>
</comment>
<comment type="similarity">
    <text evidence="9">Belongs to the CRISPR-associated exonuclease Cas4 family.</text>
</comment>
<organism evidence="11 12">
    <name type="scientific">Jilunia laotingensis</name>
    <dbReference type="NCBI Taxonomy" id="2763675"/>
    <lineage>
        <taxon>Bacteria</taxon>
        <taxon>Pseudomonadati</taxon>
        <taxon>Bacteroidota</taxon>
        <taxon>Bacteroidia</taxon>
        <taxon>Bacteroidales</taxon>
        <taxon>Bacteroidaceae</taxon>
        <taxon>Jilunia</taxon>
    </lineage>
</organism>
<proteinExistence type="inferred from homology"/>
<protein>
    <recommendedName>
        <fullName evidence="9">CRISPR-associated exonuclease Cas4</fullName>
        <ecNumber evidence="9">3.1.12.1</ecNumber>
    </recommendedName>
</protein>
<evidence type="ECO:0000256" key="1">
    <source>
        <dbReference type="ARBA" id="ARBA00022722"/>
    </source>
</evidence>
<evidence type="ECO:0000256" key="9">
    <source>
        <dbReference type="RuleBase" id="RU365022"/>
    </source>
</evidence>
<dbReference type="EC" id="3.1.12.1" evidence="9"/>
<evidence type="ECO:0000256" key="8">
    <source>
        <dbReference type="ARBA" id="ARBA00023211"/>
    </source>
</evidence>
<keyword evidence="5 9" id="KW-0408">Iron</keyword>
<dbReference type="InterPro" id="IPR022765">
    <property type="entry name" value="Dna2/Cas4_DUF83"/>
</dbReference>
<dbReference type="NCBIfam" id="TIGR00372">
    <property type="entry name" value="cas4"/>
    <property type="match status" value="1"/>
</dbReference>
<dbReference type="GO" id="GO:0004527">
    <property type="term" value="F:exonuclease activity"/>
    <property type="evidence" value="ECO:0007669"/>
    <property type="project" value="UniProtKB-KW"/>
</dbReference>
<evidence type="ECO:0000256" key="7">
    <source>
        <dbReference type="ARBA" id="ARBA00023118"/>
    </source>
</evidence>
<evidence type="ECO:0000256" key="6">
    <source>
        <dbReference type="ARBA" id="ARBA00023014"/>
    </source>
</evidence>
<evidence type="ECO:0000256" key="4">
    <source>
        <dbReference type="ARBA" id="ARBA00022839"/>
    </source>
</evidence>
<keyword evidence="6 9" id="KW-0411">Iron-sulfur</keyword>
<dbReference type="AlphaFoldDB" id="A0A926F597"/>
<accession>A0A926F597</accession>
<evidence type="ECO:0000313" key="11">
    <source>
        <dbReference type="EMBL" id="MBC8594245.1"/>
    </source>
</evidence>
<reference evidence="11" key="1">
    <citation type="submission" date="2020-08" db="EMBL/GenBank/DDBJ databases">
        <title>Genome public.</title>
        <authorList>
            <person name="Liu C."/>
            <person name="Sun Q."/>
        </authorList>
    </citation>
    <scope>NUCLEOTIDE SEQUENCE</scope>
    <source>
        <strain evidence="11">N12</strain>
    </source>
</reference>
<evidence type="ECO:0000256" key="3">
    <source>
        <dbReference type="ARBA" id="ARBA00022801"/>
    </source>
</evidence>
<sequence length="170" mass="20183">MNLTGTHFNYYQVCKRKLWLFANGINMEYTSDLVYEGKLIHEESYPQRSSKYEEVELDGVKVDYYDTLHKIIHEIKKSDKVEAAHELQLKYYMYVFEKNGIEGISGVLEYPVLRKKDSVILSDIDREMIREIEFDIQRVVESMTCPPIEKKRICKNCSYFDFCFSGEEEI</sequence>
<evidence type="ECO:0000256" key="5">
    <source>
        <dbReference type="ARBA" id="ARBA00023004"/>
    </source>
</evidence>
<keyword evidence="3 9" id="KW-0378">Hydrolase</keyword>
<dbReference type="Gene3D" id="3.90.320.10">
    <property type="match status" value="1"/>
</dbReference>
<keyword evidence="4 9" id="KW-0269">Exonuclease</keyword>
<dbReference type="InterPro" id="IPR011604">
    <property type="entry name" value="PDDEXK-like_dom_sf"/>
</dbReference>
<dbReference type="GO" id="GO:0051536">
    <property type="term" value="F:iron-sulfur cluster binding"/>
    <property type="evidence" value="ECO:0007669"/>
    <property type="project" value="UniProtKB-KW"/>
</dbReference>
<keyword evidence="7 9" id="KW-0051">Antiviral defense</keyword>
<evidence type="ECO:0000259" key="10">
    <source>
        <dbReference type="Pfam" id="PF01930"/>
    </source>
</evidence>
<dbReference type="PANTHER" id="PTHR37168">
    <property type="entry name" value="CRISPR-ASSOCIATED EXONUCLEASE CAS4"/>
    <property type="match status" value="1"/>
</dbReference>
<keyword evidence="2 9" id="KW-0479">Metal-binding</keyword>
<keyword evidence="1 9" id="KW-0540">Nuclease</keyword>
<name>A0A926F597_9BACT</name>
<comment type="function">
    <text evidence="9">CRISPR (clustered regularly interspaced short palindromic repeat) is an adaptive immune system that provides protection against mobile genetic elements (viruses, transposable elements and conjugative plasmids). CRISPR clusters contain sequences complementary to antecedent mobile elements and target invading nucleic acids. CRISPR clusters are transcribed and processed into CRISPR RNA (crRNA).</text>
</comment>
<comment type="cofactor">
    <cofactor evidence="9">
        <name>Mg(2+)</name>
        <dbReference type="ChEBI" id="CHEBI:18420"/>
    </cofactor>
    <cofactor evidence="9">
        <name>Mn(2+)</name>
        <dbReference type="ChEBI" id="CHEBI:29035"/>
    </cofactor>
    <text evidence="9">Mg(2+) or Mn(2+) required for ssDNA cleavage activity.</text>
</comment>
<feature type="domain" description="DUF83" evidence="10">
    <location>
        <begin position="4"/>
        <end position="164"/>
    </location>
</feature>
<dbReference type="GO" id="GO:0046872">
    <property type="term" value="F:metal ion binding"/>
    <property type="evidence" value="ECO:0007669"/>
    <property type="project" value="UniProtKB-KW"/>
</dbReference>
<dbReference type="PANTHER" id="PTHR37168:SF1">
    <property type="entry name" value="CRISPR-ASSOCIATED EXONUCLEASE CAS4"/>
    <property type="match status" value="1"/>
</dbReference>
<keyword evidence="8 9" id="KW-0464">Manganese</keyword>
<dbReference type="Pfam" id="PF01930">
    <property type="entry name" value="Cas_Cas4"/>
    <property type="match status" value="1"/>
</dbReference>
<keyword evidence="12" id="KW-1185">Reference proteome</keyword>
<evidence type="ECO:0000256" key="2">
    <source>
        <dbReference type="ARBA" id="ARBA00022723"/>
    </source>
</evidence>
<dbReference type="Proteomes" id="UP000651085">
    <property type="component" value="Unassembled WGS sequence"/>
</dbReference>
<dbReference type="EMBL" id="JACRTF010000001">
    <property type="protein sequence ID" value="MBC8594245.1"/>
    <property type="molecule type" value="Genomic_DNA"/>
</dbReference>
<comment type="caution">
    <text evidence="11">The sequence shown here is derived from an EMBL/GenBank/DDBJ whole genome shotgun (WGS) entry which is preliminary data.</text>
</comment>
<dbReference type="InterPro" id="IPR013343">
    <property type="entry name" value="CRISPR-assoc_prot_Cas4"/>
</dbReference>
<gene>
    <name evidence="11" type="primary">cas4</name>
    <name evidence="11" type="ORF">H8744_13515</name>
</gene>
<evidence type="ECO:0000313" key="12">
    <source>
        <dbReference type="Proteomes" id="UP000651085"/>
    </source>
</evidence>
<dbReference type="RefSeq" id="WP_262435344.1">
    <property type="nucleotide sequence ID" value="NZ_JACRTF010000001.1"/>
</dbReference>